<feature type="transmembrane region" description="Helical" evidence="1">
    <location>
        <begin position="79"/>
        <end position="98"/>
    </location>
</feature>
<keyword evidence="1" id="KW-1133">Transmembrane helix</keyword>
<comment type="caution">
    <text evidence="2">The sequence shown here is derived from an EMBL/GenBank/DDBJ whole genome shotgun (WGS) entry which is preliminary data.</text>
</comment>
<evidence type="ECO:0000256" key="1">
    <source>
        <dbReference type="SAM" id="Phobius"/>
    </source>
</evidence>
<keyword evidence="1" id="KW-0472">Membrane</keyword>
<evidence type="ECO:0000313" key="2">
    <source>
        <dbReference type="EMBL" id="KAK2773814.1"/>
    </source>
</evidence>
<accession>A0AAD9YPC9</accession>
<proteinExistence type="predicted"/>
<protein>
    <submittedName>
        <fullName evidence="2">Uncharacterized protein</fullName>
    </submittedName>
</protein>
<dbReference type="EMBL" id="VYYT01000052">
    <property type="protein sequence ID" value="KAK2773814.1"/>
    <property type="molecule type" value="Genomic_DNA"/>
</dbReference>
<dbReference type="Proteomes" id="UP001281614">
    <property type="component" value="Unassembled WGS sequence"/>
</dbReference>
<keyword evidence="1" id="KW-0812">Transmembrane</keyword>
<gene>
    <name evidence="2" type="ORF">CKAH01_13397</name>
</gene>
<organism evidence="2 3">
    <name type="scientific">Colletotrichum kahawae</name>
    <name type="common">Coffee berry disease fungus</name>
    <dbReference type="NCBI Taxonomy" id="34407"/>
    <lineage>
        <taxon>Eukaryota</taxon>
        <taxon>Fungi</taxon>
        <taxon>Dikarya</taxon>
        <taxon>Ascomycota</taxon>
        <taxon>Pezizomycotina</taxon>
        <taxon>Sordariomycetes</taxon>
        <taxon>Hypocreomycetidae</taxon>
        <taxon>Glomerellales</taxon>
        <taxon>Glomerellaceae</taxon>
        <taxon>Colletotrichum</taxon>
        <taxon>Colletotrichum gloeosporioides species complex</taxon>
    </lineage>
</organism>
<dbReference type="AlphaFoldDB" id="A0AAD9YPC9"/>
<reference evidence="2" key="1">
    <citation type="submission" date="2023-02" db="EMBL/GenBank/DDBJ databases">
        <title>Colletotrichum kahawae CIFC_Que2 genome sequencing and assembly.</title>
        <authorList>
            <person name="Baroncelli R."/>
        </authorList>
    </citation>
    <scope>NUCLEOTIDE SEQUENCE</scope>
    <source>
        <strain evidence="2">CIFC_Que2</strain>
    </source>
</reference>
<evidence type="ECO:0000313" key="3">
    <source>
        <dbReference type="Proteomes" id="UP001281614"/>
    </source>
</evidence>
<sequence length="151" mass="17504">MADQKGWMQRVFEHWIELEERIIIEEAERRLLRWLILPHKAAFVRQVRQLDDMLGLPNSMRITSDLPDGMSDDGCVHGVVGLILIGSMFSILLIAATYDPRVTVNYALFALLSSFAILVFMGIGDRIQMEGRHRRNMRQHDHGVVRRKHLE</sequence>
<keyword evidence="3" id="KW-1185">Reference proteome</keyword>
<name>A0AAD9YPC9_COLKA</name>
<feature type="transmembrane region" description="Helical" evidence="1">
    <location>
        <begin position="104"/>
        <end position="124"/>
    </location>
</feature>